<dbReference type="FunFam" id="1.10.510.10:FF:000571">
    <property type="entry name" value="Maternal embryonic leucine zipper kinase"/>
    <property type="match status" value="1"/>
</dbReference>
<evidence type="ECO:0000256" key="6">
    <source>
        <dbReference type="ARBA" id="ARBA00022840"/>
    </source>
</evidence>
<protein>
    <recommendedName>
        <fullName evidence="1">non-specific serine/threonine protein kinase</fullName>
        <ecNumber evidence="1">2.7.11.1</ecNumber>
    </recommendedName>
</protein>
<comment type="catalytic activity">
    <reaction evidence="8">
        <text>L-seryl-[protein] + ATP = O-phospho-L-seryl-[protein] + ADP + H(+)</text>
        <dbReference type="Rhea" id="RHEA:17989"/>
        <dbReference type="Rhea" id="RHEA-COMP:9863"/>
        <dbReference type="Rhea" id="RHEA-COMP:11604"/>
        <dbReference type="ChEBI" id="CHEBI:15378"/>
        <dbReference type="ChEBI" id="CHEBI:29999"/>
        <dbReference type="ChEBI" id="CHEBI:30616"/>
        <dbReference type="ChEBI" id="CHEBI:83421"/>
        <dbReference type="ChEBI" id="CHEBI:456216"/>
        <dbReference type="EC" id="2.7.11.1"/>
    </reaction>
</comment>
<dbReference type="EMBL" id="MU129050">
    <property type="protein sequence ID" value="KAF9508795.1"/>
    <property type="molecule type" value="Genomic_DNA"/>
</dbReference>
<feature type="domain" description="Protein kinase" evidence="10">
    <location>
        <begin position="1"/>
        <end position="201"/>
    </location>
</feature>
<keyword evidence="3" id="KW-0808">Transferase</keyword>
<keyword evidence="6" id="KW-0067">ATP-binding</keyword>
<dbReference type="InterPro" id="IPR001772">
    <property type="entry name" value="KA1_dom"/>
</dbReference>
<evidence type="ECO:0000313" key="13">
    <source>
        <dbReference type="Proteomes" id="UP000886523"/>
    </source>
</evidence>
<feature type="region of interest" description="Disordered" evidence="9">
    <location>
        <begin position="239"/>
        <end position="286"/>
    </location>
</feature>
<keyword evidence="2" id="KW-0723">Serine/threonine-protein kinase</keyword>
<feature type="compositionally biased region" description="Basic residues" evidence="9">
    <location>
        <begin position="333"/>
        <end position="348"/>
    </location>
</feature>
<dbReference type="Pfam" id="PF02149">
    <property type="entry name" value="KA1"/>
    <property type="match status" value="1"/>
</dbReference>
<evidence type="ECO:0000256" key="2">
    <source>
        <dbReference type="ARBA" id="ARBA00022527"/>
    </source>
</evidence>
<feature type="compositionally biased region" description="Polar residues" evidence="9">
    <location>
        <begin position="605"/>
        <end position="622"/>
    </location>
</feature>
<feature type="compositionally biased region" description="Acidic residues" evidence="9">
    <location>
        <begin position="382"/>
        <end position="391"/>
    </location>
</feature>
<dbReference type="PROSITE" id="PS50011">
    <property type="entry name" value="PROTEIN_KINASE_DOM"/>
    <property type="match status" value="1"/>
</dbReference>
<dbReference type="OrthoDB" id="193931at2759"/>
<evidence type="ECO:0000256" key="9">
    <source>
        <dbReference type="SAM" id="MobiDB-lite"/>
    </source>
</evidence>
<dbReference type="SUPFAM" id="SSF56112">
    <property type="entry name" value="Protein kinase-like (PK-like)"/>
    <property type="match status" value="1"/>
</dbReference>
<dbReference type="InterPro" id="IPR028375">
    <property type="entry name" value="KA1/Ssp2_C"/>
</dbReference>
<feature type="compositionally biased region" description="Low complexity" evidence="9">
    <location>
        <begin position="468"/>
        <end position="479"/>
    </location>
</feature>
<keyword evidence="13" id="KW-1185">Reference proteome</keyword>
<dbReference type="Gene3D" id="3.30.310.80">
    <property type="entry name" value="Kinase associated domain 1, KA1"/>
    <property type="match status" value="1"/>
</dbReference>
<dbReference type="InterPro" id="IPR000719">
    <property type="entry name" value="Prot_kinase_dom"/>
</dbReference>
<feature type="region of interest" description="Disordered" evidence="9">
    <location>
        <begin position="299"/>
        <end position="691"/>
    </location>
</feature>
<dbReference type="GO" id="GO:0005524">
    <property type="term" value="F:ATP binding"/>
    <property type="evidence" value="ECO:0007669"/>
    <property type="project" value="UniProtKB-KW"/>
</dbReference>
<evidence type="ECO:0000256" key="7">
    <source>
        <dbReference type="ARBA" id="ARBA00047899"/>
    </source>
</evidence>
<dbReference type="Gene3D" id="1.10.510.10">
    <property type="entry name" value="Transferase(Phosphotransferase) domain 1"/>
    <property type="match status" value="1"/>
</dbReference>
<feature type="compositionally biased region" description="Low complexity" evidence="9">
    <location>
        <begin position="517"/>
        <end position="531"/>
    </location>
</feature>
<dbReference type="InterPro" id="IPR011009">
    <property type="entry name" value="Kinase-like_dom_sf"/>
</dbReference>
<feature type="compositionally biased region" description="Basic and acidic residues" evidence="9">
    <location>
        <begin position="321"/>
        <end position="331"/>
    </location>
</feature>
<comment type="caution">
    <text evidence="12">The sequence shown here is derived from an EMBL/GenBank/DDBJ whole genome shotgun (WGS) entry which is preliminary data.</text>
</comment>
<proteinExistence type="predicted"/>
<organism evidence="12 13">
    <name type="scientific">Hydnum rufescens UP504</name>
    <dbReference type="NCBI Taxonomy" id="1448309"/>
    <lineage>
        <taxon>Eukaryota</taxon>
        <taxon>Fungi</taxon>
        <taxon>Dikarya</taxon>
        <taxon>Basidiomycota</taxon>
        <taxon>Agaricomycotina</taxon>
        <taxon>Agaricomycetes</taxon>
        <taxon>Cantharellales</taxon>
        <taxon>Hydnaceae</taxon>
        <taxon>Hydnum</taxon>
    </lineage>
</organism>
<dbReference type="PROSITE" id="PS00108">
    <property type="entry name" value="PROTEIN_KINASE_ST"/>
    <property type="match status" value="1"/>
</dbReference>
<evidence type="ECO:0000256" key="4">
    <source>
        <dbReference type="ARBA" id="ARBA00022741"/>
    </source>
</evidence>
<evidence type="ECO:0000256" key="3">
    <source>
        <dbReference type="ARBA" id="ARBA00022679"/>
    </source>
</evidence>
<evidence type="ECO:0000256" key="8">
    <source>
        <dbReference type="ARBA" id="ARBA00048679"/>
    </source>
</evidence>
<keyword evidence="4" id="KW-0547">Nucleotide-binding</keyword>
<evidence type="ECO:0000259" key="11">
    <source>
        <dbReference type="PROSITE" id="PS50032"/>
    </source>
</evidence>
<dbReference type="InterPro" id="IPR008271">
    <property type="entry name" value="Ser/Thr_kinase_AS"/>
</dbReference>
<dbReference type="GO" id="GO:0004674">
    <property type="term" value="F:protein serine/threonine kinase activity"/>
    <property type="evidence" value="ECO:0007669"/>
    <property type="project" value="UniProtKB-KW"/>
</dbReference>
<evidence type="ECO:0000259" key="10">
    <source>
        <dbReference type="PROSITE" id="PS50011"/>
    </source>
</evidence>
<accession>A0A9P6DSN6</accession>
<dbReference type="Proteomes" id="UP000886523">
    <property type="component" value="Unassembled WGS sequence"/>
</dbReference>
<keyword evidence="5" id="KW-0418">Kinase</keyword>
<feature type="compositionally biased region" description="Polar residues" evidence="9">
    <location>
        <begin position="774"/>
        <end position="785"/>
    </location>
</feature>
<name>A0A9P6DSN6_9AGAM</name>
<gene>
    <name evidence="12" type="ORF">BS47DRAFT_1350040</name>
</gene>
<feature type="domain" description="KA1" evidence="11">
    <location>
        <begin position="975"/>
        <end position="1025"/>
    </location>
</feature>
<evidence type="ECO:0000256" key="1">
    <source>
        <dbReference type="ARBA" id="ARBA00012513"/>
    </source>
</evidence>
<dbReference type="EC" id="2.7.11.1" evidence="1"/>
<dbReference type="PANTHER" id="PTHR24346">
    <property type="entry name" value="MAP/MICROTUBULE AFFINITY-REGULATING KINASE"/>
    <property type="match status" value="1"/>
</dbReference>
<dbReference type="SUPFAM" id="SSF103243">
    <property type="entry name" value="KA1-like"/>
    <property type="match status" value="1"/>
</dbReference>
<dbReference type="AlphaFoldDB" id="A0A9P6DSN6"/>
<dbReference type="GO" id="GO:0005737">
    <property type="term" value="C:cytoplasm"/>
    <property type="evidence" value="ECO:0007669"/>
    <property type="project" value="TreeGrafter"/>
</dbReference>
<dbReference type="PROSITE" id="PS50032">
    <property type="entry name" value="KA1"/>
    <property type="match status" value="1"/>
</dbReference>
<evidence type="ECO:0000313" key="12">
    <source>
        <dbReference type="EMBL" id="KAF9508795.1"/>
    </source>
</evidence>
<feature type="region of interest" description="Disordered" evidence="9">
    <location>
        <begin position="757"/>
        <end position="795"/>
    </location>
</feature>
<dbReference type="PANTHER" id="PTHR24346:SF110">
    <property type="entry name" value="NON-SPECIFIC SERINE_THREONINE PROTEIN KINASE"/>
    <property type="match status" value="1"/>
</dbReference>
<reference evidence="12" key="1">
    <citation type="journal article" date="2020" name="Nat. Commun.">
        <title>Large-scale genome sequencing of mycorrhizal fungi provides insights into the early evolution of symbiotic traits.</title>
        <authorList>
            <person name="Miyauchi S."/>
            <person name="Kiss E."/>
            <person name="Kuo A."/>
            <person name="Drula E."/>
            <person name="Kohler A."/>
            <person name="Sanchez-Garcia M."/>
            <person name="Morin E."/>
            <person name="Andreopoulos B."/>
            <person name="Barry K.W."/>
            <person name="Bonito G."/>
            <person name="Buee M."/>
            <person name="Carver A."/>
            <person name="Chen C."/>
            <person name="Cichocki N."/>
            <person name="Clum A."/>
            <person name="Culley D."/>
            <person name="Crous P.W."/>
            <person name="Fauchery L."/>
            <person name="Girlanda M."/>
            <person name="Hayes R.D."/>
            <person name="Keri Z."/>
            <person name="LaButti K."/>
            <person name="Lipzen A."/>
            <person name="Lombard V."/>
            <person name="Magnuson J."/>
            <person name="Maillard F."/>
            <person name="Murat C."/>
            <person name="Nolan M."/>
            <person name="Ohm R.A."/>
            <person name="Pangilinan J."/>
            <person name="Pereira M.F."/>
            <person name="Perotto S."/>
            <person name="Peter M."/>
            <person name="Pfister S."/>
            <person name="Riley R."/>
            <person name="Sitrit Y."/>
            <person name="Stielow J.B."/>
            <person name="Szollosi G."/>
            <person name="Zifcakova L."/>
            <person name="Stursova M."/>
            <person name="Spatafora J.W."/>
            <person name="Tedersoo L."/>
            <person name="Vaario L.M."/>
            <person name="Yamada A."/>
            <person name="Yan M."/>
            <person name="Wang P."/>
            <person name="Xu J."/>
            <person name="Bruns T."/>
            <person name="Baldrian P."/>
            <person name="Vilgalys R."/>
            <person name="Dunand C."/>
            <person name="Henrissat B."/>
            <person name="Grigoriev I.V."/>
            <person name="Hibbett D."/>
            <person name="Nagy L.G."/>
            <person name="Martin F.M."/>
        </authorList>
    </citation>
    <scope>NUCLEOTIDE SEQUENCE</scope>
    <source>
        <strain evidence="12">UP504</strain>
    </source>
</reference>
<sequence length="1027" mass="111828">MSKVEREIEVLRTIKHPNIVRLYDVIETDKYIGIVLEYASGGELFDHILAHRFLKEKDASKLFAQLISGIVHRDLKLENLLLDRNRNVIITDFGFANRCGSPCYAAPELVISEGLYVGSAVDIWSCGVILYAMLAGYLPFDDDPANPDGDNINLLYKYIVNTPLTFPDYISPEARDLLSIMLVPDPAKRSDLATIMAHPWLAQYISLFQHSVRDLEQAAHAQQQEKRAAYQRQMRERVAQLPSATSPRALQPPVPSRSRSGRDQNPGMLYEPAPPPEPALYSSPSPSRRAVINSFNIPLSTPAPVDNDFPYIPDYQLGGEVDPRTRKESTRSRSSKRVAGRPLPHLKLHQCQVPLKRNGGPEDSDPVEMQIPTAPPTPPPEEIGDIPDADVEVFTQDVPKEPSHPKEPLRPRDAINPNTKELPSPPVSTKSPKVSDPASPVPLPRTRSSVEFKPSSPSSTRARQNGASSSPTHSQTTPTLAEAPLVVPETVYLPPKAQDAEEPHSPSRATTPPQAVLAPSESSAPSSTSRSESGRHRRGLSMDKFGLSKLLNVTHNGHHAGSNGVLPPSSQSTTSSSDVNVVSKPSSKPPTSGPKKKAGPPTLRTRISATLSRKPSNDAASVTSEKSSGKKSRRKTLSLMISDPLTKSFRSRAASRGHAATNEKPKEPHTATTGTFHDVLSPVEPSASFQSPAPPGDIPQFLPPVFDEPIRGVPTVSTGKSRKVMDCDMSNGIVSDKESEIAYSSRTIQTTPQVVITTPGALPSSPWPGRRVPSGNSEASGSTEGPTGLPTPSLLTASITAPTLSSDRHEPSAPTFNKALLRIHRGAVDQSTITSGNPPEVFAHVTSVLRAMGIELTPETPFKYRCVRHKRRKDAYGPPPAGVTALQLSGSAASNGQVDKRGLPLPSHHSMRFLLRRGASQVSHTGSVKNRTLHAHPNLEPRDFIPFSPTTPDTPNMQVSDSISRSVEPLYGDPSQDTGDEVRFSVELTKLDRLEDTYSLDIRRLKGHLRSYKFLYDTLRDRSDISR</sequence>
<dbReference type="SMART" id="SM00220">
    <property type="entry name" value="S_TKc"/>
    <property type="match status" value="1"/>
</dbReference>
<feature type="compositionally biased region" description="Basic and acidic residues" evidence="9">
    <location>
        <begin position="398"/>
        <end position="413"/>
    </location>
</feature>
<feature type="compositionally biased region" description="Low complexity" evidence="9">
    <location>
        <begin position="569"/>
        <end position="586"/>
    </location>
</feature>
<dbReference type="Pfam" id="PF00069">
    <property type="entry name" value="Pkinase"/>
    <property type="match status" value="1"/>
</dbReference>
<comment type="catalytic activity">
    <reaction evidence="7">
        <text>L-threonyl-[protein] + ATP = O-phospho-L-threonyl-[protein] + ADP + H(+)</text>
        <dbReference type="Rhea" id="RHEA:46608"/>
        <dbReference type="Rhea" id="RHEA-COMP:11060"/>
        <dbReference type="Rhea" id="RHEA-COMP:11605"/>
        <dbReference type="ChEBI" id="CHEBI:15378"/>
        <dbReference type="ChEBI" id="CHEBI:30013"/>
        <dbReference type="ChEBI" id="CHEBI:30616"/>
        <dbReference type="ChEBI" id="CHEBI:61977"/>
        <dbReference type="ChEBI" id="CHEBI:456216"/>
        <dbReference type="EC" id="2.7.11.1"/>
    </reaction>
</comment>
<dbReference type="GO" id="GO:0035556">
    <property type="term" value="P:intracellular signal transduction"/>
    <property type="evidence" value="ECO:0007669"/>
    <property type="project" value="TreeGrafter"/>
</dbReference>
<evidence type="ECO:0000256" key="5">
    <source>
        <dbReference type="ARBA" id="ARBA00022777"/>
    </source>
</evidence>